<reference evidence="2" key="1">
    <citation type="journal article" date="2023" name="Insect Mol. Biol.">
        <title>Genome sequencing provides insights into the evolution of gene families encoding plant cell wall-degrading enzymes in longhorned beetles.</title>
        <authorList>
            <person name="Shin N.R."/>
            <person name="Okamura Y."/>
            <person name="Kirsch R."/>
            <person name="Pauchet Y."/>
        </authorList>
    </citation>
    <scope>NUCLEOTIDE SEQUENCE</scope>
    <source>
        <strain evidence="2">MMC_N1</strain>
    </source>
</reference>
<sequence>MKGPRRRQGIRFHLNDTVIEPRRAVKYLGVWLDDKGNFGEHGLTGHGSFIAYTKRIGKTDNDLCRYCEQVDTAEHTIFHCERWSRLRQEAAQRMNTDIGPENIVGEMISDREKWNAGHDMIRKIMEEKEREERPDQERLERERAEENLIG</sequence>
<comment type="caution">
    <text evidence="2">The sequence shown here is derived from an EMBL/GenBank/DDBJ whole genome shotgun (WGS) entry which is preliminary data.</text>
</comment>
<evidence type="ECO:0000256" key="1">
    <source>
        <dbReference type="SAM" id="MobiDB-lite"/>
    </source>
</evidence>
<evidence type="ECO:0000313" key="3">
    <source>
        <dbReference type="Proteomes" id="UP001162164"/>
    </source>
</evidence>
<name>A0ABQ9JQZ9_9CUCU</name>
<keyword evidence="3" id="KW-1185">Reference proteome</keyword>
<organism evidence="2 3">
    <name type="scientific">Molorchus minor</name>
    <dbReference type="NCBI Taxonomy" id="1323400"/>
    <lineage>
        <taxon>Eukaryota</taxon>
        <taxon>Metazoa</taxon>
        <taxon>Ecdysozoa</taxon>
        <taxon>Arthropoda</taxon>
        <taxon>Hexapoda</taxon>
        <taxon>Insecta</taxon>
        <taxon>Pterygota</taxon>
        <taxon>Neoptera</taxon>
        <taxon>Endopterygota</taxon>
        <taxon>Coleoptera</taxon>
        <taxon>Polyphaga</taxon>
        <taxon>Cucujiformia</taxon>
        <taxon>Chrysomeloidea</taxon>
        <taxon>Cerambycidae</taxon>
        <taxon>Lamiinae</taxon>
        <taxon>Monochamini</taxon>
        <taxon>Molorchus</taxon>
    </lineage>
</organism>
<protein>
    <recommendedName>
        <fullName evidence="4">Reverse transcriptase</fullName>
    </recommendedName>
</protein>
<evidence type="ECO:0000313" key="2">
    <source>
        <dbReference type="EMBL" id="KAJ8980490.1"/>
    </source>
</evidence>
<proteinExistence type="predicted"/>
<feature type="region of interest" description="Disordered" evidence="1">
    <location>
        <begin position="125"/>
        <end position="150"/>
    </location>
</feature>
<dbReference type="Proteomes" id="UP001162164">
    <property type="component" value="Unassembled WGS sequence"/>
</dbReference>
<gene>
    <name evidence="2" type="ORF">NQ317_000605</name>
</gene>
<accession>A0ABQ9JQZ9</accession>
<evidence type="ECO:0008006" key="4">
    <source>
        <dbReference type="Google" id="ProtNLM"/>
    </source>
</evidence>
<dbReference type="EMBL" id="JAPWTJ010000257">
    <property type="protein sequence ID" value="KAJ8980490.1"/>
    <property type="molecule type" value="Genomic_DNA"/>
</dbReference>